<feature type="region of interest" description="Disordered" evidence="3">
    <location>
        <begin position="1"/>
        <end position="64"/>
    </location>
</feature>
<dbReference type="InterPro" id="IPR051738">
    <property type="entry name" value="SAF_Modulators"/>
</dbReference>
<evidence type="ECO:0000256" key="1">
    <source>
        <dbReference type="ARBA" id="ARBA00004123"/>
    </source>
</evidence>
<evidence type="ECO:0000256" key="3">
    <source>
        <dbReference type="SAM" id="MobiDB-lite"/>
    </source>
</evidence>
<evidence type="ECO:0000313" key="5">
    <source>
        <dbReference type="Proteomes" id="UP000694388"/>
    </source>
</evidence>
<name>A0A8C4WX28_EPTBU</name>
<dbReference type="PANTHER" id="PTHR15683">
    <property type="entry name" value="SCAFFOLD ATTACHMENT FACTOR B-RELATED"/>
    <property type="match status" value="1"/>
</dbReference>
<protein>
    <submittedName>
        <fullName evidence="4">Uncharacterized protein</fullName>
    </submittedName>
</protein>
<accession>A0A8C4WX28</accession>
<dbReference type="Ensembl" id="ENSEBUT00000017226.1">
    <property type="protein sequence ID" value="ENSEBUP00000016650.1"/>
    <property type="gene ID" value="ENSEBUG00000010427.1"/>
</dbReference>
<reference evidence="4" key="1">
    <citation type="submission" date="2025-08" db="UniProtKB">
        <authorList>
            <consortium name="Ensembl"/>
        </authorList>
    </citation>
    <scope>IDENTIFICATION</scope>
</reference>
<organism evidence="4 5">
    <name type="scientific">Eptatretus burgeri</name>
    <name type="common">Inshore hagfish</name>
    <dbReference type="NCBI Taxonomy" id="7764"/>
    <lineage>
        <taxon>Eukaryota</taxon>
        <taxon>Metazoa</taxon>
        <taxon>Chordata</taxon>
        <taxon>Craniata</taxon>
        <taxon>Vertebrata</taxon>
        <taxon>Cyclostomata</taxon>
        <taxon>Myxini</taxon>
        <taxon>Myxiniformes</taxon>
        <taxon>Myxinidae</taxon>
        <taxon>Eptatretinae</taxon>
        <taxon>Eptatretus</taxon>
    </lineage>
</organism>
<evidence type="ECO:0000313" key="4">
    <source>
        <dbReference type="Ensembl" id="ENSEBUP00000016650.1"/>
    </source>
</evidence>
<dbReference type="GO" id="GO:0043565">
    <property type="term" value="F:sequence-specific DNA binding"/>
    <property type="evidence" value="ECO:0007669"/>
    <property type="project" value="TreeGrafter"/>
</dbReference>
<proteinExistence type="predicted"/>
<dbReference type="Proteomes" id="UP000694388">
    <property type="component" value="Unplaced"/>
</dbReference>
<dbReference type="GO" id="GO:0050684">
    <property type="term" value="P:regulation of mRNA processing"/>
    <property type="evidence" value="ECO:0007669"/>
    <property type="project" value="TreeGrafter"/>
</dbReference>
<dbReference type="GO" id="GO:0006357">
    <property type="term" value="P:regulation of transcription by RNA polymerase II"/>
    <property type="evidence" value="ECO:0007669"/>
    <property type="project" value="TreeGrafter"/>
</dbReference>
<keyword evidence="2" id="KW-0539">Nucleus</keyword>
<reference evidence="4" key="2">
    <citation type="submission" date="2025-09" db="UniProtKB">
        <authorList>
            <consortium name="Ensembl"/>
        </authorList>
    </citation>
    <scope>IDENTIFICATION</scope>
</reference>
<comment type="subcellular location">
    <subcellularLocation>
        <location evidence="1">Nucleus</location>
    </subcellularLocation>
</comment>
<feature type="compositionally biased region" description="Basic and acidic residues" evidence="3">
    <location>
        <begin position="11"/>
        <end position="64"/>
    </location>
</feature>
<evidence type="ECO:0000256" key="2">
    <source>
        <dbReference type="ARBA" id="ARBA00023242"/>
    </source>
</evidence>
<dbReference type="GO" id="GO:0005634">
    <property type="term" value="C:nucleus"/>
    <property type="evidence" value="ECO:0007669"/>
    <property type="project" value="UniProtKB-SubCell"/>
</dbReference>
<dbReference type="PANTHER" id="PTHR15683:SF8">
    <property type="entry name" value="SCAFFOLD ATTACHMENT FACTOR B, ISOFORM B"/>
    <property type="match status" value="1"/>
</dbReference>
<dbReference type="AlphaFoldDB" id="A0A8C4WX28"/>
<sequence length="268" mass="32686">MMRFALQEVGTKADEKKSTDKPKPKDNKSDVLSFDKIRQERDREKQRTMERRMREVERRKEQERRDRRERERLRILHEREERDRVQRERTRLQVERVRREKERLERERLERELMRIEQERRREQERIAREREELRRQQEQLRIEQERHAALKRPFEVDSRRDDGHWGDAKRLALDSDAPGAMFVRGADVVRSDIRGGDTNRFHDYDHRERGRFTDGHALTVPSIERCVTGSYLQANLSKFICCGLLLMNYRLILLMYTLPCRTLTICS</sequence>
<keyword evidence="5" id="KW-1185">Reference proteome</keyword>
<dbReference type="GeneTree" id="ENSGT00940000156573"/>